<dbReference type="GO" id="GO:0015074">
    <property type="term" value="P:DNA integration"/>
    <property type="evidence" value="ECO:0007669"/>
    <property type="project" value="UniProtKB-KW"/>
</dbReference>
<dbReference type="InterPro" id="IPR010998">
    <property type="entry name" value="Integrase_recombinase_N"/>
</dbReference>
<gene>
    <name evidence="8" type="ORF">SAMN05660964_03561</name>
</gene>
<dbReference type="PROSITE" id="PS51900">
    <property type="entry name" value="CB"/>
    <property type="match status" value="1"/>
</dbReference>
<dbReference type="Pfam" id="PF00589">
    <property type="entry name" value="Phage_integrase"/>
    <property type="match status" value="1"/>
</dbReference>
<dbReference type="CDD" id="cd00397">
    <property type="entry name" value="DNA_BRE_C"/>
    <property type="match status" value="1"/>
</dbReference>
<dbReference type="OrthoDB" id="305957at2"/>
<evidence type="ECO:0000256" key="4">
    <source>
        <dbReference type="ARBA" id="ARBA00023172"/>
    </source>
</evidence>
<feature type="domain" description="Tyr recombinase" evidence="6">
    <location>
        <begin position="123"/>
        <end position="318"/>
    </location>
</feature>
<dbReference type="InterPro" id="IPR013762">
    <property type="entry name" value="Integrase-like_cat_sf"/>
</dbReference>
<evidence type="ECO:0000313" key="9">
    <source>
        <dbReference type="Proteomes" id="UP000199397"/>
    </source>
</evidence>
<keyword evidence="2" id="KW-0229">DNA integration</keyword>
<dbReference type="Gene3D" id="1.10.150.130">
    <property type="match status" value="1"/>
</dbReference>
<dbReference type="InterPro" id="IPR050090">
    <property type="entry name" value="Tyrosine_recombinase_XerCD"/>
</dbReference>
<comment type="similarity">
    <text evidence="1">Belongs to the 'phage' integrase family.</text>
</comment>
<dbReference type="InterPro" id="IPR011010">
    <property type="entry name" value="DNA_brk_join_enz"/>
</dbReference>
<keyword evidence="4" id="KW-0233">DNA recombination</keyword>
<dbReference type="EMBL" id="FNQP01000036">
    <property type="protein sequence ID" value="SEB10487.1"/>
    <property type="molecule type" value="Genomic_DNA"/>
</dbReference>
<dbReference type="STRING" id="525918.SAMN05660964_03561"/>
<feature type="domain" description="Core-binding (CB)" evidence="7">
    <location>
        <begin position="24"/>
        <end position="104"/>
    </location>
</feature>
<evidence type="ECO:0000313" key="8">
    <source>
        <dbReference type="EMBL" id="SEB10487.1"/>
    </source>
</evidence>
<evidence type="ECO:0000256" key="5">
    <source>
        <dbReference type="PROSITE-ProRule" id="PRU01248"/>
    </source>
</evidence>
<proteinExistence type="inferred from homology"/>
<name>A0A1H4GLV9_9GAMM</name>
<accession>A0A1H4GLV9</accession>
<evidence type="ECO:0000256" key="3">
    <source>
        <dbReference type="ARBA" id="ARBA00023125"/>
    </source>
</evidence>
<dbReference type="Pfam" id="PF02899">
    <property type="entry name" value="Phage_int_SAM_1"/>
    <property type="match status" value="1"/>
</dbReference>
<dbReference type="PANTHER" id="PTHR30349">
    <property type="entry name" value="PHAGE INTEGRASE-RELATED"/>
    <property type="match status" value="1"/>
</dbReference>
<dbReference type="SUPFAM" id="SSF56349">
    <property type="entry name" value="DNA breaking-rejoining enzymes"/>
    <property type="match status" value="1"/>
</dbReference>
<dbReference type="InterPro" id="IPR044068">
    <property type="entry name" value="CB"/>
</dbReference>
<dbReference type="InterPro" id="IPR002104">
    <property type="entry name" value="Integrase_catalytic"/>
</dbReference>
<organism evidence="8 9">
    <name type="scientific">Thiothrix caldifontis</name>
    <dbReference type="NCBI Taxonomy" id="525918"/>
    <lineage>
        <taxon>Bacteria</taxon>
        <taxon>Pseudomonadati</taxon>
        <taxon>Pseudomonadota</taxon>
        <taxon>Gammaproteobacteria</taxon>
        <taxon>Thiotrichales</taxon>
        <taxon>Thiotrichaceae</taxon>
        <taxon>Thiothrix</taxon>
    </lineage>
</organism>
<keyword evidence="9" id="KW-1185">Reference proteome</keyword>
<keyword evidence="3 5" id="KW-0238">DNA-binding</keyword>
<dbReference type="RefSeq" id="WP_093070816.1">
    <property type="nucleotide sequence ID" value="NZ_FNQP01000036.1"/>
</dbReference>
<dbReference type="GO" id="GO:0003677">
    <property type="term" value="F:DNA binding"/>
    <property type="evidence" value="ECO:0007669"/>
    <property type="project" value="UniProtKB-UniRule"/>
</dbReference>
<evidence type="ECO:0000259" key="7">
    <source>
        <dbReference type="PROSITE" id="PS51900"/>
    </source>
</evidence>
<evidence type="ECO:0000256" key="1">
    <source>
        <dbReference type="ARBA" id="ARBA00008857"/>
    </source>
</evidence>
<evidence type="ECO:0000256" key="2">
    <source>
        <dbReference type="ARBA" id="ARBA00022908"/>
    </source>
</evidence>
<dbReference type="Gene3D" id="1.10.443.10">
    <property type="entry name" value="Intergrase catalytic core"/>
    <property type="match status" value="1"/>
</dbReference>
<dbReference type="GO" id="GO:0006310">
    <property type="term" value="P:DNA recombination"/>
    <property type="evidence" value="ECO:0007669"/>
    <property type="project" value="UniProtKB-KW"/>
</dbReference>
<protein>
    <submittedName>
        <fullName evidence="8">Site-specific recombinase XerD</fullName>
    </submittedName>
</protein>
<dbReference type="AlphaFoldDB" id="A0A1H4GLV9"/>
<sequence length="323" mass="37732">MQRESIHDARVSVREKTDEITYPATFEALLEYYQAEREPSPDTLRDYRVVVRQFVGYTQSNRLDTITRDQIAAWRTYLRDTRQLAPASINFYLRHLRALLRFADLYGYHSDIVLNGIKTVQTVKPTKKTLERVAIREVLQWLQDPAQSNLPGWFWEAVVKTFYYTGMRRRQLVGLTWGDIDTKQQTILLRGEHSKTKREWKIPLPSQLIQVLADLRKLAENKLERSCRRADQVFNATLFRATYKGNRMTVEQLSEALKRISRGSGVLISSHRFRHTFATQLAKEGNLRDLQKMLGHTNLSTTMEYVEPSVNQMRTMLGAIHEL</sequence>
<dbReference type="InterPro" id="IPR004107">
    <property type="entry name" value="Integrase_SAM-like_N"/>
</dbReference>
<dbReference type="Proteomes" id="UP000199397">
    <property type="component" value="Unassembled WGS sequence"/>
</dbReference>
<dbReference type="PROSITE" id="PS51898">
    <property type="entry name" value="TYR_RECOMBINASE"/>
    <property type="match status" value="1"/>
</dbReference>
<reference evidence="8 9" key="1">
    <citation type="submission" date="2016-10" db="EMBL/GenBank/DDBJ databases">
        <authorList>
            <person name="de Groot N.N."/>
        </authorList>
    </citation>
    <scope>NUCLEOTIDE SEQUENCE [LARGE SCALE GENOMIC DNA]</scope>
    <source>
        <strain evidence="8 9">DSM 21228</strain>
    </source>
</reference>
<dbReference type="PANTHER" id="PTHR30349:SF64">
    <property type="entry name" value="PROPHAGE INTEGRASE INTD-RELATED"/>
    <property type="match status" value="1"/>
</dbReference>
<evidence type="ECO:0000259" key="6">
    <source>
        <dbReference type="PROSITE" id="PS51898"/>
    </source>
</evidence>